<evidence type="ECO:0000256" key="13">
    <source>
        <dbReference type="ARBA" id="ARBA00023004"/>
    </source>
</evidence>
<feature type="domain" description="Radical SAM core" evidence="19">
    <location>
        <begin position="533"/>
        <end position="780"/>
    </location>
</feature>
<dbReference type="EC" id="2.5.1.147" evidence="7"/>
<dbReference type="NCBIfam" id="TIGR03551">
    <property type="entry name" value="F420_cofH"/>
    <property type="match status" value="1"/>
</dbReference>
<dbReference type="Pfam" id="PF19288">
    <property type="entry name" value="CofH_C"/>
    <property type="match status" value="1"/>
</dbReference>
<dbReference type="SFLD" id="SFLDF00294">
    <property type="entry name" value="7_8-didemethyl-8-hydroxy-5-dea"/>
    <property type="match status" value="1"/>
</dbReference>
<evidence type="ECO:0000256" key="10">
    <source>
        <dbReference type="ARBA" id="ARBA00022679"/>
    </source>
</evidence>
<comment type="cofactor">
    <cofactor evidence="1">
        <name>[4Fe-4S] cluster</name>
        <dbReference type="ChEBI" id="CHEBI:49883"/>
    </cofactor>
</comment>
<evidence type="ECO:0000256" key="2">
    <source>
        <dbReference type="ARBA" id="ARBA00003692"/>
    </source>
</evidence>
<comment type="similarity">
    <text evidence="4">In the C-terminal section; belongs to the radical SAM superfamily. CofH family.</text>
</comment>
<dbReference type="SFLD" id="SFLDS00029">
    <property type="entry name" value="Radical_SAM"/>
    <property type="match status" value="2"/>
</dbReference>
<dbReference type="InterPro" id="IPR019940">
    <property type="entry name" value="CofH_family"/>
</dbReference>
<dbReference type="SFLD" id="SFLDG01064">
    <property type="entry name" value="F420__menaquinone_cofactor_bio"/>
    <property type="match status" value="2"/>
</dbReference>
<dbReference type="OMA" id="HWVGHLN"/>
<dbReference type="GO" id="GO:0044689">
    <property type="term" value="F:7,8-didemethyl-8-hydroxy-5-deazariboflavin synthase activity"/>
    <property type="evidence" value="ECO:0007669"/>
    <property type="project" value="UniProtKB-EC"/>
</dbReference>
<dbReference type="PANTHER" id="PTHR43076">
    <property type="entry name" value="FO SYNTHASE (COFH)"/>
    <property type="match status" value="1"/>
</dbReference>
<dbReference type="RefSeq" id="XP_002503113.1">
    <property type="nucleotide sequence ID" value="XM_002503067.1"/>
</dbReference>
<proteinExistence type="inferred from homology"/>
<keyword evidence="11" id="KW-0949">S-adenosyl-L-methionine</keyword>
<evidence type="ECO:0000256" key="12">
    <source>
        <dbReference type="ARBA" id="ARBA00022723"/>
    </source>
</evidence>
<evidence type="ECO:0000256" key="9">
    <source>
        <dbReference type="ARBA" id="ARBA00022485"/>
    </source>
</evidence>
<comment type="similarity">
    <text evidence="5">In the N-terminal section; belongs to the radical SAM superfamily. CofG family.</text>
</comment>
<dbReference type="KEGG" id="mis:MICPUN_83126"/>
<evidence type="ECO:0000256" key="15">
    <source>
        <dbReference type="ARBA" id="ARBA00023239"/>
    </source>
</evidence>
<dbReference type="InterPro" id="IPR007197">
    <property type="entry name" value="rSAM"/>
</dbReference>
<dbReference type="GO" id="GO:0141093">
    <property type="term" value="F:5-amino-6-(D-ribitylamino)uracil--L-tyrosine 4-hydroxyphenyl transferase activity"/>
    <property type="evidence" value="ECO:0007669"/>
    <property type="project" value="UniProtKB-EC"/>
</dbReference>
<dbReference type="SUPFAM" id="SSF102114">
    <property type="entry name" value="Radical SAM enzymes"/>
    <property type="match status" value="2"/>
</dbReference>
<evidence type="ECO:0000256" key="14">
    <source>
        <dbReference type="ARBA" id="ARBA00023014"/>
    </source>
</evidence>
<comment type="function">
    <text evidence="2">Catalyzes the radical-mediated synthesis of 7,8-didemethyl-8-hydroxy-5-deazariboflavin (FO) from 5-amino-6-(D-ribitylamino)uracil and L-tyrosine.</text>
</comment>
<evidence type="ECO:0000256" key="8">
    <source>
        <dbReference type="ARBA" id="ARBA00022220"/>
    </source>
</evidence>
<keyword evidence="15" id="KW-0456">Lyase</keyword>
<evidence type="ECO:0000256" key="17">
    <source>
        <dbReference type="ARBA" id="ARBA00048974"/>
    </source>
</evidence>
<gene>
    <name evidence="20" type="ORF">MICPUN_83126</name>
</gene>
<dbReference type="InParanoid" id="C1E7Q0"/>
<dbReference type="eggNOG" id="ENOG502QUMN">
    <property type="taxonomic scope" value="Eukaryota"/>
</dbReference>
<evidence type="ECO:0000256" key="18">
    <source>
        <dbReference type="SAM" id="MobiDB-lite"/>
    </source>
</evidence>
<evidence type="ECO:0000256" key="6">
    <source>
        <dbReference type="ARBA" id="ARBA00012126"/>
    </source>
</evidence>
<evidence type="ECO:0000256" key="5">
    <source>
        <dbReference type="ARBA" id="ARBA00010826"/>
    </source>
</evidence>
<keyword evidence="10" id="KW-0808">Transferase</keyword>
<dbReference type="SMART" id="SM00729">
    <property type="entry name" value="Elp3"/>
    <property type="match status" value="1"/>
</dbReference>
<dbReference type="InterPro" id="IPR013785">
    <property type="entry name" value="Aldolase_TIM"/>
</dbReference>
<evidence type="ECO:0000313" key="20">
    <source>
        <dbReference type="EMBL" id="ACO64371.1"/>
    </source>
</evidence>
<evidence type="ECO:0000256" key="16">
    <source>
        <dbReference type="ARBA" id="ARBA00048468"/>
    </source>
</evidence>
<dbReference type="NCBIfam" id="TIGR03550">
    <property type="entry name" value="F420_cofG"/>
    <property type="match status" value="1"/>
</dbReference>
<dbReference type="InterPro" id="IPR006638">
    <property type="entry name" value="Elp3/MiaA/NifB-like_rSAM"/>
</dbReference>
<dbReference type="HAMAP" id="MF_01611">
    <property type="entry name" value="FO_synth_sub1"/>
    <property type="match status" value="1"/>
</dbReference>
<accession>C1E7Q0</accession>
<evidence type="ECO:0000256" key="7">
    <source>
        <dbReference type="ARBA" id="ARBA00012289"/>
    </source>
</evidence>
<keyword evidence="9" id="KW-0004">4Fe-4S</keyword>
<comment type="pathway">
    <text evidence="3">Cofactor biosynthesis; coenzyme F0 biosynthesis.</text>
</comment>
<dbReference type="Pfam" id="PF04055">
    <property type="entry name" value="Radical_SAM"/>
    <property type="match status" value="2"/>
</dbReference>
<dbReference type="InterPro" id="IPR019939">
    <property type="entry name" value="CofG_family"/>
</dbReference>
<dbReference type="GO" id="GO:0051539">
    <property type="term" value="F:4 iron, 4 sulfur cluster binding"/>
    <property type="evidence" value="ECO:0007669"/>
    <property type="project" value="UniProtKB-KW"/>
</dbReference>
<dbReference type="GO" id="GO:0046872">
    <property type="term" value="F:metal ion binding"/>
    <property type="evidence" value="ECO:0007669"/>
    <property type="project" value="UniProtKB-KW"/>
</dbReference>
<dbReference type="InterPro" id="IPR020050">
    <property type="entry name" value="FO_synthase_su2"/>
</dbReference>
<dbReference type="PANTHER" id="PTHR43076:SF1">
    <property type="entry name" value="LIPOYL SYNTHASE 2"/>
    <property type="match status" value="1"/>
</dbReference>
<comment type="catalytic activity">
    <reaction evidence="17">
        <text>5-amino-5-(4-hydroxybenzyl)-6-(D-ribitylimino)-5,6-dihydrouracil + S-adenosyl-L-methionine = 7,8-didemethyl-8-hydroxy-5-deazariboflavin + 5'-deoxyadenosine + L-methionine + NH4(+) + H(+)</text>
        <dbReference type="Rhea" id="RHEA:55204"/>
        <dbReference type="ChEBI" id="CHEBI:15378"/>
        <dbReference type="ChEBI" id="CHEBI:17319"/>
        <dbReference type="ChEBI" id="CHEBI:28938"/>
        <dbReference type="ChEBI" id="CHEBI:57844"/>
        <dbReference type="ChEBI" id="CHEBI:59789"/>
        <dbReference type="ChEBI" id="CHEBI:59904"/>
        <dbReference type="ChEBI" id="CHEBI:85936"/>
        <dbReference type="EC" id="4.3.1.32"/>
    </reaction>
</comment>
<dbReference type="EC" id="4.3.1.32" evidence="6"/>
<evidence type="ECO:0000256" key="11">
    <source>
        <dbReference type="ARBA" id="ARBA00022691"/>
    </source>
</evidence>
<dbReference type="InterPro" id="IPR034405">
    <property type="entry name" value="F420"/>
</dbReference>
<name>C1E7Q0_MICCC</name>
<dbReference type="STRING" id="296587.C1E7Q0"/>
<dbReference type="GeneID" id="8244051"/>
<evidence type="ECO:0000256" key="4">
    <source>
        <dbReference type="ARBA" id="ARBA00010051"/>
    </source>
</evidence>
<dbReference type="SFLD" id="SFLDG01388">
    <property type="entry name" value="7_8-didemethyl-8-hydroxy-5-dea"/>
    <property type="match status" value="1"/>
</dbReference>
<protein>
    <recommendedName>
        <fullName evidence="8">FO synthase</fullName>
        <ecNumber evidence="7">2.5.1.147</ecNumber>
        <ecNumber evidence="6">4.3.1.32</ecNumber>
    </recommendedName>
</protein>
<evidence type="ECO:0000313" key="21">
    <source>
        <dbReference type="Proteomes" id="UP000002009"/>
    </source>
</evidence>
<dbReference type="Proteomes" id="UP000002009">
    <property type="component" value="Chromosome 6"/>
</dbReference>
<organism evidence="20 21">
    <name type="scientific">Micromonas commoda (strain RCC299 / NOUM17 / CCMP2709)</name>
    <name type="common">Picoplanktonic green alga</name>
    <dbReference type="NCBI Taxonomy" id="296587"/>
    <lineage>
        <taxon>Eukaryota</taxon>
        <taxon>Viridiplantae</taxon>
        <taxon>Chlorophyta</taxon>
        <taxon>Mamiellophyceae</taxon>
        <taxon>Mamiellales</taxon>
        <taxon>Mamiellaceae</taxon>
        <taxon>Micromonas</taxon>
    </lineage>
</organism>
<keyword evidence="13" id="KW-0408">Iron</keyword>
<dbReference type="OrthoDB" id="2015542at2759"/>
<dbReference type="AlphaFoldDB" id="C1E7Q0"/>
<dbReference type="EMBL" id="CP001327">
    <property type="protein sequence ID" value="ACO64371.1"/>
    <property type="molecule type" value="Genomic_DNA"/>
</dbReference>
<comment type="catalytic activity">
    <reaction evidence="16">
        <text>5-amino-6-(D-ribitylamino)uracil + L-tyrosine + S-adenosyl-L-methionine = 5-amino-5-(4-hydroxybenzyl)-6-(D-ribitylimino)-5,6-dihydrouracil + 2-iminoacetate + 5'-deoxyadenosine + L-methionine + H(+)</text>
        <dbReference type="Rhea" id="RHEA:55200"/>
        <dbReference type="ChEBI" id="CHEBI:15378"/>
        <dbReference type="ChEBI" id="CHEBI:15934"/>
        <dbReference type="ChEBI" id="CHEBI:17319"/>
        <dbReference type="ChEBI" id="CHEBI:57844"/>
        <dbReference type="ChEBI" id="CHEBI:58315"/>
        <dbReference type="ChEBI" id="CHEBI:59789"/>
        <dbReference type="ChEBI" id="CHEBI:77846"/>
        <dbReference type="ChEBI" id="CHEBI:85936"/>
        <dbReference type="EC" id="2.5.1.147"/>
    </reaction>
</comment>
<reference evidence="20 21" key="1">
    <citation type="journal article" date="2009" name="Science">
        <title>Green evolution and dynamic adaptations revealed by genomes of the marine picoeukaryotes Micromonas.</title>
        <authorList>
            <person name="Worden A.Z."/>
            <person name="Lee J.H."/>
            <person name="Mock T."/>
            <person name="Rouze P."/>
            <person name="Simmons M.P."/>
            <person name="Aerts A.L."/>
            <person name="Allen A.E."/>
            <person name="Cuvelier M.L."/>
            <person name="Derelle E."/>
            <person name="Everett M.V."/>
            <person name="Foulon E."/>
            <person name="Grimwood J."/>
            <person name="Gundlach H."/>
            <person name="Henrissat B."/>
            <person name="Napoli C."/>
            <person name="McDonald S.M."/>
            <person name="Parker M.S."/>
            <person name="Rombauts S."/>
            <person name="Salamov A."/>
            <person name="Von Dassow P."/>
            <person name="Badger J.H."/>
            <person name="Coutinho P.M."/>
            <person name="Demir E."/>
            <person name="Dubchak I."/>
            <person name="Gentemann C."/>
            <person name="Eikrem W."/>
            <person name="Gready J.E."/>
            <person name="John U."/>
            <person name="Lanier W."/>
            <person name="Lindquist E.A."/>
            <person name="Lucas S."/>
            <person name="Mayer K.F."/>
            <person name="Moreau H."/>
            <person name="Not F."/>
            <person name="Otillar R."/>
            <person name="Panaud O."/>
            <person name="Pangilinan J."/>
            <person name="Paulsen I."/>
            <person name="Piegu B."/>
            <person name="Poliakov A."/>
            <person name="Robbens S."/>
            <person name="Schmutz J."/>
            <person name="Toulza E."/>
            <person name="Wyss T."/>
            <person name="Zelensky A."/>
            <person name="Zhou K."/>
            <person name="Armbrust E.V."/>
            <person name="Bhattacharya D."/>
            <person name="Goodenough U.W."/>
            <person name="Van de Peer Y."/>
            <person name="Grigoriev I.V."/>
        </authorList>
    </citation>
    <scope>NUCLEOTIDE SEQUENCE [LARGE SCALE GENOMIC DNA]</scope>
    <source>
        <strain evidence="21">RCC299 / NOUM17</strain>
    </source>
</reference>
<dbReference type="NCBIfam" id="NF004884">
    <property type="entry name" value="PRK06245.1"/>
    <property type="match status" value="1"/>
</dbReference>
<dbReference type="CDD" id="cd01335">
    <property type="entry name" value="Radical_SAM"/>
    <property type="match status" value="2"/>
</dbReference>
<feature type="domain" description="Radical SAM core" evidence="19">
    <location>
        <begin position="107"/>
        <end position="356"/>
    </location>
</feature>
<keyword evidence="21" id="KW-1185">Reference proteome</keyword>
<dbReference type="PROSITE" id="PS51918">
    <property type="entry name" value="RADICAL_SAM"/>
    <property type="match status" value="2"/>
</dbReference>
<dbReference type="Gene3D" id="3.20.20.70">
    <property type="entry name" value="Aldolase class I"/>
    <property type="match status" value="2"/>
</dbReference>
<evidence type="ECO:0000256" key="1">
    <source>
        <dbReference type="ARBA" id="ARBA00001966"/>
    </source>
</evidence>
<dbReference type="UniPathway" id="UPA00072"/>
<dbReference type="SFLD" id="SFLDG01389">
    <property type="entry name" value="menaquinone_synthsis_involved"/>
    <property type="match status" value="1"/>
</dbReference>
<evidence type="ECO:0000259" key="19">
    <source>
        <dbReference type="PROSITE" id="PS51918"/>
    </source>
</evidence>
<evidence type="ECO:0000256" key="3">
    <source>
        <dbReference type="ARBA" id="ARBA00004712"/>
    </source>
</evidence>
<keyword evidence="14" id="KW-0411">Iron-sulfur</keyword>
<feature type="region of interest" description="Disordered" evidence="18">
    <location>
        <begin position="21"/>
        <end position="57"/>
    </location>
</feature>
<keyword evidence="12" id="KW-0479">Metal-binding</keyword>
<dbReference type="InterPro" id="IPR058240">
    <property type="entry name" value="rSAM_sf"/>
</dbReference>
<dbReference type="InterPro" id="IPR045567">
    <property type="entry name" value="CofH/MnqC-like_C"/>
</dbReference>
<dbReference type="NCBIfam" id="TIGR00423">
    <property type="entry name" value="CofH family radical SAM protein"/>
    <property type="match status" value="1"/>
</dbReference>
<feature type="compositionally biased region" description="Basic and acidic residues" evidence="18">
    <location>
        <begin position="21"/>
        <end position="31"/>
    </location>
</feature>
<sequence length="874" mass="93389">MASVSLSCSATSLRAATVAREGHARRADRGQRYRGRVFSARPGASHRGEASTSTSSDDLDDLISAVASGARDLTRSEIDRLTSELNLTSLCDAACAVRAAGPDPGIVTFSPKVFVPLTFACRDRCGYCTFAKDPEAGSKIYMSLEQVIEVAERGRVAGATECLFTLGDRPEALYPAAKHELNEMGFESTVDYLAHCASAVLARTGLLPHCNAGVLTRTELAKLREVSVSQGLMLESTSDRLVDEPGAAHFNCESKRPATRIRTLDLAGELDVPFTSGILVGIGETREERLDALFAIRESDRKWRGHVQEVIVQNFRAKENTGMRDWPEPSLDELAWTAACARLIFGPVTQIQVPPNLTPEPDDAAGGGPVGDREGWRRLLRCGVSDWGGVSPGVTPDHVSPEAPWPHLSELARVTAEEGYSLVPRLAAQARYVTEGLERWIDARLAPYVRVLADSEGFARASGWCPASLAALEHSQLCEVDGGAKSDFDSHSQTQMDIDEAAVATLLRARGADFDAVCAAADEARAAQCGDVVTYVVNRNINYSNVCTLSCAFCAFSKGPAAEELRGKPYLLAMEEITRRTAEAWARGATEVCMQGGIHPDFTGDDYLAILAAAKAGAPGIHVHAFSPLEVSHGAQTLGLTHREFLKKLKDAGLGSLPGTAAEVLDDPVRAQLCPDKLDTDSWLELVATAHDAGVPTTSTMMFGHVDTDGPDAWARHLLRLRNAHVASVSRNGRGFTEYVPLPFVHFEAPAYRSGYARRGPTLRECVLAHAVGRLTLGAAGLTNVQASWVKMGPEMAGELLRAGCNDLGGVLMNESITRAAGARHGQEMSAATMEGIVAGVGGGRVARVRTTAYGDAPAGRREAAMRAGPLLEV</sequence>